<dbReference type="SUPFAM" id="SSF51735">
    <property type="entry name" value="NAD(P)-binding Rossmann-fold domains"/>
    <property type="match status" value="1"/>
</dbReference>
<evidence type="ECO:0000259" key="1">
    <source>
        <dbReference type="Pfam" id="PF01408"/>
    </source>
</evidence>
<dbReference type="InterPro" id="IPR000683">
    <property type="entry name" value="Gfo/Idh/MocA-like_OxRdtase_N"/>
</dbReference>
<dbReference type="PANTHER" id="PTHR43054:SF1">
    <property type="entry name" value="SCYLLO-INOSITOL 2-DEHYDROGENASE (NADP(+)) IOLU"/>
    <property type="match status" value="1"/>
</dbReference>
<dbReference type="Gene3D" id="3.30.360.10">
    <property type="entry name" value="Dihydrodipicolinate Reductase, domain 2"/>
    <property type="match status" value="1"/>
</dbReference>
<proteinExistence type="predicted"/>
<protein>
    <submittedName>
        <fullName evidence="3">Gfo/Idh/MocA family oxidoreductase</fullName>
    </submittedName>
</protein>
<evidence type="ECO:0000259" key="2">
    <source>
        <dbReference type="Pfam" id="PF22725"/>
    </source>
</evidence>
<organism evidence="3 4">
    <name type="scientific">Caproiciproducens faecalis</name>
    <dbReference type="NCBI Taxonomy" id="2820301"/>
    <lineage>
        <taxon>Bacteria</taxon>
        <taxon>Bacillati</taxon>
        <taxon>Bacillota</taxon>
        <taxon>Clostridia</taxon>
        <taxon>Eubacteriales</taxon>
        <taxon>Acutalibacteraceae</taxon>
        <taxon>Caproiciproducens</taxon>
    </lineage>
</organism>
<dbReference type="SUPFAM" id="SSF55347">
    <property type="entry name" value="Glyceraldehyde-3-phosphate dehydrogenase-like, C-terminal domain"/>
    <property type="match status" value="1"/>
</dbReference>
<dbReference type="PANTHER" id="PTHR43054">
    <property type="match status" value="1"/>
</dbReference>
<evidence type="ECO:0000313" key="4">
    <source>
        <dbReference type="Proteomes" id="UP000719942"/>
    </source>
</evidence>
<dbReference type="Gene3D" id="3.40.50.720">
    <property type="entry name" value="NAD(P)-binding Rossmann-like Domain"/>
    <property type="match status" value="1"/>
</dbReference>
<accession>A0ABS7DNU9</accession>
<feature type="domain" description="GFO/IDH/MocA-like oxidoreductase" evidence="2">
    <location>
        <begin position="155"/>
        <end position="246"/>
    </location>
</feature>
<name>A0ABS7DNU9_9FIRM</name>
<dbReference type="InterPro" id="IPR055170">
    <property type="entry name" value="GFO_IDH_MocA-like_dom"/>
</dbReference>
<dbReference type="Proteomes" id="UP000719942">
    <property type="component" value="Unassembled WGS sequence"/>
</dbReference>
<evidence type="ECO:0000313" key="3">
    <source>
        <dbReference type="EMBL" id="MBW7572983.1"/>
    </source>
</evidence>
<dbReference type="InterPro" id="IPR036291">
    <property type="entry name" value="NAD(P)-bd_dom_sf"/>
</dbReference>
<gene>
    <name evidence="3" type="ORF">J5W02_09170</name>
</gene>
<dbReference type="EMBL" id="JAGFNZ010000003">
    <property type="protein sequence ID" value="MBW7572983.1"/>
    <property type="molecule type" value="Genomic_DNA"/>
</dbReference>
<reference evidence="3 4" key="1">
    <citation type="submission" date="2021-03" db="EMBL/GenBank/DDBJ databases">
        <title>Caproiciproducens sp. nov. isolated from feces of cow.</title>
        <authorList>
            <person name="Choi J.-Y."/>
        </authorList>
    </citation>
    <scope>NUCLEOTIDE SEQUENCE [LARGE SCALE GENOMIC DNA]</scope>
    <source>
        <strain evidence="3 4">AGMB10547</strain>
    </source>
</reference>
<dbReference type="RefSeq" id="WP_219965392.1">
    <property type="nucleotide sequence ID" value="NZ_JAGFNZ010000003.1"/>
</dbReference>
<dbReference type="Pfam" id="PF01408">
    <property type="entry name" value="GFO_IDH_MocA"/>
    <property type="match status" value="1"/>
</dbReference>
<comment type="caution">
    <text evidence="3">The sequence shown here is derived from an EMBL/GenBank/DDBJ whole genome shotgun (WGS) entry which is preliminary data.</text>
</comment>
<keyword evidence="4" id="KW-1185">Reference proteome</keyword>
<feature type="domain" description="Gfo/Idh/MocA-like oxidoreductase N-terminal" evidence="1">
    <location>
        <begin position="2"/>
        <end position="116"/>
    </location>
</feature>
<sequence>MKLGIIGTSEISRLFVQGAVETGCYEPYAVYSRKAETGEEYASHYHIRHVFTKLEDLANCPELDVIYIASPNSLHFPQAKLCLSAGKHVIVEKPGMATSAQLEELFEIAEKNHVYLLEAIRPIYNPDLAVLKEAVAKIAPVHYVYLNYMKYSSKYDAYKAGKNPPVFSPEYDGGALADLGIYNLYLCVALFGAPKSSKCFASLLDSGVDGVSTQILEYDGFNAVLTSSKISVSRSPSEIQGENGTVTLEGPTSLDAIRLYTRDGGETLLSTQRRSSMYFQQKALARIITERDAAAYEQACDRMRCCIGLLEQGRRQAGIRFSAT</sequence>
<dbReference type="Pfam" id="PF22725">
    <property type="entry name" value="GFO_IDH_MocA_C3"/>
    <property type="match status" value="1"/>
</dbReference>